<evidence type="ECO:0000313" key="11">
    <source>
        <dbReference type="Proteomes" id="UP001415857"/>
    </source>
</evidence>
<proteinExistence type="predicted"/>
<gene>
    <name evidence="10" type="ORF">L1049_017595</name>
</gene>
<dbReference type="GO" id="GO:0005524">
    <property type="term" value="F:ATP binding"/>
    <property type="evidence" value="ECO:0007669"/>
    <property type="project" value="UniProtKB-KW"/>
</dbReference>
<evidence type="ECO:0008006" key="12">
    <source>
        <dbReference type="Google" id="ProtNLM"/>
    </source>
</evidence>
<keyword evidence="5" id="KW-0067">ATP-binding</keyword>
<dbReference type="Pfam" id="PF25019">
    <property type="entry name" value="LRR_R13L1-DRL21"/>
    <property type="match status" value="2"/>
</dbReference>
<dbReference type="GO" id="GO:0006952">
    <property type="term" value="P:defense response"/>
    <property type="evidence" value="ECO:0007669"/>
    <property type="project" value="UniProtKB-KW"/>
</dbReference>
<dbReference type="EMBL" id="JBBPBK010000003">
    <property type="protein sequence ID" value="KAK9289122.1"/>
    <property type="molecule type" value="Genomic_DNA"/>
</dbReference>
<evidence type="ECO:0000256" key="4">
    <source>
        <dbReference type="ARBA" id="ARBA00022821"/>
    </source>
</evidence>
<dbReference type="GO" id="GO:0051707">
    <property type="term" value="P:response to other organism"/>
    <property type="evidence" value="ECO:0007669"/>
    <property type="project" value="UniProtKB-ARBA"/>
</dbReference>
<dbReference type="InterPro" id="IPR041118">
    <property type="entry name" value="Rx_N"/>
</dbReference>
<dbReference type="Gene3D" id="3.80.10.10">
    <property type="entry name" value="Ribonuclease Inhibitor"/>
    <property type="match status" value="2"/>
</dbReference>
<comment type="caution">
    <text evidence="10">The sequence shown here is derived from an EMBL/GenBank/DDBJ whole genome shotgun (WGS) entry which is preliminary data.</text>
</comment>
<dbReference type="InterPro" id="IPR056789">
    <property type="entry name" value="LRR_R13L1-DRL21"/>
</dbReference>
<dbReference type="InterPro" id="IPR042197">
    <property type="entry name" value="Apaf_helical"/>
</dbReference>
<dbReference type="AlphaFoldDB" id="A0AAP0S245"/>
<dbReference type="Gene3D" id="1.10.8.430">
    <property type="entry name" value="Helical domain of apoptotic protease-activating factors"/>
    <property type="match status" value="1"/>
</dbReference>
<dbReference type="PANTHER" id="PTHR36766">
    <property type="entry name" value="PLANT BROAD-SPECTRUM MILDEW RESISTANCE PROTEIN RPW8"/>
    <property type="match status" value="1"/>
</dbReference>
<dbReference type="Gene3D" id="1.10.10.10">
    <property type="entry name" value="Winged helix-like DNA-binding domain superfamily/Winged helix DNA-binding domain"/>
    <property type="match status" value="1"/>
</dbReference>
<evidence type="ECO:0000259" key="9">
    <source>
        <dbReference type="Pfam" id="PF25019"/>
    </source>
</evidence>
<feature type="domain" description="Disease resistance protein winged helix" evidence="8">
    <location>
        <begin position="428"/>
        <end position="499"/>
    </location>
</feature>
<keyword evidence="4" id="KW-0611">Plant defense</keyword>
<dbReference type="SUPFAM" id="SSF52540">
    <property type="entry name" value="P-loop containing nucleoside triphosphate hydrolases"/>
    <property type="match status" value="1"/>
</dbReference>
<keyword evidence="2" id="KW-0677">Repeat</keyword>
<dbReference type="InterPro" id="IPR002182">
    <property type="entry name" value="NB-ARC"/>
</dbReference>
<feature type="domain" description="R13L1/DRL21-like LRR repeat region" evidence="9">
    <location>
        <begin position="916"/>
        <end position="982"/>
    </location>
</feature>
<feature type="domain" description="NB-ARC" evidence="6">
    <location>
        <begin position="169"/>
        <end position="343"/>
    </location>
</feature>
<evidence type="ECO:0000259" key="8">
    <source>
        <dbReference type="Pfam" id="PF23559"/>
    </source>
</evidence>
<dbReference type="InterPro" id="IPR027417">
    <property type="entry name" value="P-loop_NTPase"/>
</dbReference>
<dbReference type="Gene3D" id="1.20.5.4130">
    <property type="match status" value="1"/>
</dbReference>
<dbReference type="InterPro" id="IPR036388">
    <property type="entry name" value="WH-like_DNA-bd_sf"/>
</dbReference>
<reference evidence="10 11" key="1">
    <citation type="journal article" date="2024" name="Plant J.">
        <title>Genome sequences and population genomics reveal climatic adaptation and genomic divergence between two closely related sweetgum species.</title>
        <authorList>
            <person name="Xu W.Q."/>
            <person name="Ren C.Q."/>
            <person name="Zhang X.Y."/>
            <person name="Comes H.P."/>
            <person name="Liu X.H."/>
            <person name="Li Y.G."/>
            <person name="Kettle C.J."/>
            <person name="Jalonen R."/>
            <person name="Gaisberger H."/>
            <person name="Ma Y.Z."/>
            <person name="Qiu Y.X."/>
        </authorList>
    </citation>
    <scope>NUCLEOTIDE SEQUENCE [LARGE SCALE GENOMIC DNA]</scope>
    <source>
        <strain evidence="10">Hangzhou</strain>
    </source>
</reference>
<evidence type="ECO:0000313" key="10">
    <source>
        <dbReference type="EMBL" id="KAK9289122.1"/>
    </source>
</evidence>
<dbReference type="PANTHER" id="PTHR36766:SF70">
    <property type="entry name" value="DISEASE RESISTANCE PROTEIN RGA4"/>
    <property type="match status" value="1"/>
</dbReference>
<evidence type="ECO:0000256" key="3">
    <source>
        <dbReference type="ARBA" id="ARBA00022741"/>
    </source>
</evidence>
<dbReference type="FunFam" id="1.10.10.10:FF:000322">
    <property type="entry name" value="Probable disease resistance protein At1g63360"/>
    <property type="match status" value="1"/>
</dbReference>
<evidence type="ECO:0000259" key="6">
    <source>
        <dbReference type="Pfam" id="PF00931"/>
    </source>
</evidence>
<dbReference type="FunFam" id="3.40.50.300:FF:001091">
    <property type="entry name" value="Probable disease resistance protein At1g61300"/>
    <property type="match status" value="1"/>
</dbReference>
<keyword evidence="1" id="KW-0433">Leucine-rich repeat</keyword>
<dbReference type="Pfam" id="PF18052">
    <property type="entry name" value="Rx_N"/>
    <property type="match status" value="1"/>
</dbReference>
<keyword evidence="11" id="KW-1185">Reference proteome</keyword>
<dbReference type="Pfam" id="PF23559">
    <property type="entry name" value="WHD_DRP"/>
    <property type="match status" value="1"/>
</dbReference>
<dbReference type="SUPFAM" id="SSF52058">
    <property type="entry name" value="L domain-like"/>
    <property type="match status" value="1"/>
</dbReference>
<dbReference type="InterPro" id="IPR058922">
    <property type="entry name" value="WHD_DRP"/>
</dbReference>
<dbReference type="Proteomes" id="UP001415857">
    <property type="component" value="Unassembled WGS sequence"/>
</dbReference>
<evidence type="ECO:0000259" key="7">
    <source>
        <dbReference type="Pfam" id="PF18052"/>
    </source>
</evidence>
<dbReference type="GO" id="GO:0043531">
    <property type="term" value="F:ADP binding"/>
    <property type="evidence" value="ECO:0007669"/>
    <property type="project" value="InterPro"/>
</dbReference>
<dbReference type="InterPro" id="IPR032675">
    <property type="entry name" value="LRR_dom_sf"/>
</dbReference>
<protein>
    <recommendedName>
        <fullName evidence="12">Disease resistance protein RGA3</fullName>
    </recommendedName>
</protein>
<evidence type="ECO:0000256" key="1">
    <source>
        <dbReference type="ARBA" id="ARBA00022614"/>
    </source>
</evidence>
<evidence type="ECO:0000256" key="5">
    <source>
        <dbReference type="ARBA" id="ARBA00022840"/>
    </source>
</evidence>
<dbReference type="PRINTS" id="PR00364">
    <property type="entry name" value="DISEASERSIST"/>
</dbReference>
<dbReference type="Pfam" id="PF00931">
    <property type="entry name" value="NB-ARC"/>
    <property type="match status" value="1"/>
</dbReference>
<evidence type="ECO:0000256" key="2">
    <source>
        <dbReference type="ARBA" id="ARBA00022737"/>
    </source>
</evidence>
<name>A0AAP0S245_LIQFO</name>
<feature type="domain" description="R13L1/DRL21-like LRR repeat region" evidence="9">
    <location>
        <begin position="687"/>
        <end position="808"/>
    </location>
</feature>
<sequence length="1025" mass="117339">MAEFLIFAVGETLKKGLSLVAEEVSLTWGFREDLTRLGDSWRVIESLLRAAEQQPVRYDVVWWLNKLKNIAFDAEDVLDEIAYEGLRRKVELQNRMGKKVRDFLSRSNPIAFRLKMAHKVKKINLLLEQIKRDASLMGLVGIVDPAPQPRRARETTSFVDDSEVVVGRQNEVSDMVKMLIDSGNQGVLSIVPIVGMAGLGKTTVAQLVYHNDEVKNHFHPRMWVCVSENFEFKRILCECLESLDRTSGRMDNLDTILHKLREKLGGKRYLLVLDDVWNTDDDKWESLKDSLLRINNTTMGSKIIVTTRDDRVASIMGTLPSHCLGELSIEDCWSIFKNKAFANDGVEMTPELEEIGREIVIKCACIPLAAKVLGSMMHSKREKHEWELIQKSEIWKADNRIMQVLKLSFDNLQSPSLKQCFAYCSILQKDSDIEKDVLIQLWMAQGFLQPSPKSNLEMEDLGNEYFNTLLGNSLFQEATKDKYDNYSNCKMHDLVYDLAESILRFGNWISELNEENDELEIQHLRLDPRREIPEKCATTKVRSLFLMENNVLGDMLNFKSLRVLTLNGWGIDKLPISVGKLKKLRYLDVSWTKIKEFPKSIGKLYHLQTLRLEGCVCLKGFPNELKNLINLRHICFFQNYEWKKMVVGISCFFQNYECKKMPVGIGQLTCLQTLPYFYVGQEKGPRIGELGSLNKLSGELTIDNLRHVKDGEEARKAKLSDKQNIHTLNLIWGWQRESNNNDEHVLEGLQPHPNLKSLSICGFGGDKFPSWIMTMSIVSLTINKCPSLNSFASIHGLTSLHRLKISRCDRLSSLPSGLEFCTSLEELCVFECPSLESIPGELGQLCSLRSLAIRDCGKLKCLPWEGGLRCFTQLKCLSIGGFCKELDSFPVNFEDAPEQLEVLRLWGWPKLKSLPDQLQHLTALIELNICGYDGIEALPEWLGNFSSLEYLYILKCENLVDLPPPEAMRRLTKLKDLKIYECPHLEKRCANKSGLECSKIFGVPIRNMSPENHWIWQIREVRLNQ</sequence>
<dbReference type="Gene3D" id="3.40.50.300">
    <property type="entry name" value="P-loop containing nucleotide triphosphate hydrolases"/>
    <property type="match status" value="1"/>
</dbReference>
<accession>A0AAP0S245</accession>
<feature type="domain" description="Disease resistance N-terminal" evidence="7">
    <location>
        <begin position="8"/>
        <end position="95"/>
    </location>
</feature>
<keyword evidence="3" id="KW-0547">Nucleotide-binding</keyword>
<organism evidence="10 11">
    <name type="scientific">Liquidambar formosana</name>
    <name type="common">Formosan gum</name>
    <dbReference type="NCBI Taxonomy" id="63359"/>
    <lineage>
        <taxon>Eukaryota</taxon>
        <taxon>Viridiplantae</taxon>
        <taxon>Streptophyta</taxon>
        <taxon>Embryophyta</taxon>
        <taxon>Tracheophyta</taxon>
        <taxon>Spermatophyta</taxon>
        <taxon>Magnoliopsida</taxon>
        <taxon>eudicotyledons</taxon>
        <taxon>Gunneridae</taxon>
        <taxon>Pentapetalae</taxon>
        <taxon>Saxifragales</taxon>
        <taxon>Altingiaceae</taxon>
        <taxon>Liquidambar</taxon>
    </lineage>
</organism>